<dbReference type="Proteomes" id="UP001142055">
    <property type="component" value="Chromosome 2"/>
</dbReference>
<keyword evidence="4" id="KW-1185">Reference proteome</keyword>
<dbReference type="Gene3D" id="3.30.710.10">
    <property type="entry name" value="Potassium Channel Kv1.1, Chain A"/>
    <property type="match status" value="1"/>
</dbReference>
<dbReference type="SMART" id="SM00225">
    <property type="entry name" value="BTB"/>
    <property type="match status" value="1"/>
</dbReference>
<dbReference type="InterPro" id="IPR000210">
    <property type="entry name" value="BTB/POZ_dom"/>
</dbReference>
<dbReference type="SUPFAM" id="SSF54695">
    <property type="entry name" value="POZ domain"/>
    <property type="match status" value="1"/>
</dbReference>
<reference evidence="3" key="1">
    <citation type="submission" date="2022-12" db="EMBL/GenBank/DDBJ databases">
        <title>Genome assemblies of Blomia tropicalis.</title>
        <authorList>
            <person name="Cui Y."/>
        </authorList>
    </citation>
    <scope>NUCLEOTIDE SEQUENCE</scope>
    <source>
        <tissue evidence="3">Adult mites</tissue>
    </source>
</reference>
<organism evidence="3 4">
    <name type="scientific">Blomia tropicalis</name>
    <name type="common">Mite</name>
    <dbReference type="NCBI Taxonomy" id="40697"/>
    <lineage>
        <taxon>Eukaryota</taxon>
        <taxon>Metazoa</taxon>
        <taxon>Ecdysozoa</taxon>
        <taxon>Arthropoda</taxon>
        <taxon>Chelicerata</taxon>
        <taxon>Arachnida</taxon>
        <taxon>Acari</taxon>
        <taxon>Acariformes</taxon>
        <taxon>Sarcoptiformes</taxon>
        <taxon>Astigmata</taxon>
        <taxon>Glycyphagoidea</taxon>
        <taxon>Echimyopodidae</taxon>
        <taxon>Blomia</taxon>
    </lineage>
</organism>
<evidence type="ECO:0000259" key="2">
    <source>
        <dbReference type="PROSITE" id="PS50097"/>
    </source>
</evidence>
<evidence type="ECO:0000313" key="3">
    <source>
        <dbReference type="EMBL" id="KAJ6218875.1"/>
    </source>
</evidence>
<comment type="caution">
    <text evidence="3">The sequence shown here is derived from an EMBL/GenBank/DDBJ whole genome shotgun (WGS) entry which is preliminary data.</text>
</comment>
<sequence length="388" mass="45238">MAFNLVDRFDYFVFEHDKYLFGRSGKQRSKQEAANHTNRPDPSGHSRKLTTKFQNAEKRAKVARSKKRPNRKQLSVAIQLKNSNKDEIMNCKFEVFILFGNATYTKDIFGTCNKSTKLEKMLAVKDILVLNYSNLVSINLIVNAQMTYLNEVNIIFNSNFKEKLVQDIRNIRDLETFSDLILESEDKHRIHVHKVVLAARSSVFFNELKEVSNQKFIMLYHINEKLSMQLKAANKYGLDELKEQCTQSLLKQININSAAELYHIADRCNLVQLKSKIIPFIEQNKKQVTESVGWRKFIEPNLKLFREIFVGYVDQSTNKRPTFIKTDESFTNNNQFKRVRPNDDKHIQGNLPSSGIESYNQRKCPETPSLQDYFFTFVKNAKNNSNYS</sequence>
<name>A0A9Q0RLV7_BLOTA</name>
<dbReference type="Pfam" id="PF10195">
    <property type="entry name" value="Phospho_p8"/>
    <property type="match status" value="1"/>
</dbReference>
<gene>
    <name evidence="3" type="ORF">RDWZM_004687</name>
</gene>
<protein>
    <recommendedName>
        <fullName evidence="2">BTB domain-containing protein</fullName>
    </recommendedName>
</protein>
<feature type="domain" description="BTB" evidence="2">
    <location>
        <begin position="178"/>
        <end position="204"/>
    </location>
</feature>
<dbReference type="InterPro" id="IPR011333">
    <property type="entry name" value="SKP1/BTB/POZ_sf"/>
</dbReference>
<dbReference type="AlphaFoldDB" id="A0A9Q0RLV7"/>
<dbReference type="Gene3D" id="1.25.40.420">
    <property type="match status" value="1"/>
</dbReference>
<accession>A0A9Q0RLV7</accession>
<proteinExistence type="predicted"/>
<feature type="compositionally biased region" description="Basic and acidic residues" evidence="1">
    <location>
        <begin position="29"/>
        <end position="44"/>
    </location>
</feature>
<feature type="region of interest" description="Disordered" evidence="1">
    <location>
        <begin position="25"/>
        <end position="48"/>
    </location>
</feature>
<dbReference type="PROSITE" id="PS50097">
    <property type="entry name" value="BTB"/>
    <property type="match status" value="1"/>
</dbReference>
<evidence type="ECO:0000256" key="1">
    <source>
        <dbReference type="SAM" id="MobiDB-lite"/>
    </source>
</evidence>
<evidence type="ECO:0000313" key="4">
    <source>
        <dbReference type="Proteomes" id="UP001142055"/>
    </source>
</evidence>
<dbReference type="InterPro" id="IPR018792">
    <property type="entry name" value="NUPR1-like"/>
</dbReference>
<dbReference type="Pfam" id="PF00651">
    <property type="entry name" value="BTB"/>
    <property type="match status" value="1"/>
</dbReference>
<dbReference type="PANTHER" id="PTHR24413">
    <property type="entry name" value="SPECKLE-TYPE POZ PROTEIN"/>
    <property type="match status" value="1"/>
</dbReference>
<dbReference type="EMBL" id="JAPWDV010000002">
    <property type="protein sequence ID" value="KAJ6218875.1"/>
    <property type="molecule type" value="Genomic_DNA"/>
</dbReference>